<sequence>MFYISFIDKKEVIYYGNENEVFFDVNFGGVESRVKKEGSREWANFERLHSIGFGSRCKKVKNGQKNNPNAGGRGL</sequence>
<gene>
    <name evidence="1" type="ORF">FC81_GL000995</name>
</gene>
<dbReference type="Proteomes" id="UP000051621">
    <property type="component" value="Unassembled WGS sequence"/>
</dbReference>
<proteinExistence type="predicted"/>
<evidence type="ECO:0000313" key="1">
    <source>
        <dbReference type="EMBL" id="KRL03633.1"/>
    </source>
</evidence>
<reference evidence="1 2" key="1">
    <citation type="journal article" date="2015" name="Genome Announc.">
        <title>Expanding the biotechnology potential of lactobacilli through comparative genomics of 213 strains and associated genera.</title>
        <authorList>
            <person name="Sun Z."/>
            <person name="Harris H.M."/>
            <person name="McCann A."/>
            <person name="Guo C."/>
            <person name="Argimon S."/>
            <person name="Zhang W."/>
            <person name="Yang X."/>
            <person name="Jeffery I.B."/>
            <person name="Cooney J.C."/>
            <person name="Kagawa T.F."/>
            <person name="Liu W."/>
            <person name="Song Y."/>
            <person name="Salvetti E."/>
            <person name="Wrobel A."/>
            <person name="Rasinkangas P."/>
            <person name="Parkhill J."/>
            <person name="Rea M.C."/>
            <person name="O'Sullivan O."/>
            <person name="Ritari J."/>
            <person name="Douillard F.P."/>
            <person name="Paul Ross R."/>
            <person name="Yang R."/>
            <person name="Briner A.E."/>
            <person name="Felis G.E."/>
            <person name="de Vos W.M."/>
            <person name="Barrangou R."/>
            <person name="Klaenhammer T.R."/>
            <person name="Caufield P.W."/>
            <person name="Cui Y."/>
            <person name="Zhang H."/>
            <person name="O'Toole P.W."/>
        </authorList>
    </citation>
    <scope>NUCLEOTIDE SEQUENCE [LARGE SCALE GENOMIC DNA]</scope>
    <source>
        <strain evidence="1 2">DSM 19910</strain>
    </source>
</reference>
<protein>
    <submittedName>
        <fullName evidence="1">Uncharacterized protein</fullName>
    </submittedName>
</protein>
<dbReference type="AlphaFoldDB" id="A0A0R1M6W8"/>
<evidence type="ECO:0000313" key="2">
    <source>
        <dbReference type="Proteomes" id="UP000051621"/>
    </source>
</evidence>
<organism evidence="1 2">
    <name type="scientific">Liquorilactobacillus capillatus DSM 19910</name>
    <dbReference type="NCBI Taxonomy" id="1423731"/>
    <lineage>
        <taxon>Bacteria</taxon>
        <taxon>Bacillati</taxon>
        <taxon>Bacillota</taxon>
        <taxon>Bacilli</taxon>
        <taxon>Lactobacillales</taxon>
        <taxon>Lactobacillaceae</taxon>
        <taxon>Liquorilactobacillus</taxon>
    </lineage>
</organism>
<dbReference type="EMBL" id="AZEF01000001">
    <property type="protein sequence ID" value="KRL03633.1"/>
    <property type="molecule type" value="Genomic_DNA"/>
</dbReference>
<keyword evidence="2" id="KW-1185">Reference proteome</keyword>
<accession>A0A0R1M6W8</accession>
<name>A0A0R1M6W8_9LACO</name>
<comment type="caution">
    <text evidence="1">The sequence shown here is derived from an EMBL/GenBank/DDBJ whole genome shotgun (WGS) entry which is preliminary data.</text>
</comment>
<dbReference type="STRING" id="1423731.FC81_GL000995"/>
<dbReference type="PATRIC" id="fig|1423731.3.peg.1024"/>